<feature type="chain" id="PRO_5046459875" description="Signal sequence receptor subunit alpha" evidence="3">
    <location>
        <begin position="19"/>
        <end position="220"/>
    </location>
</feature>
<keyword evidence="2" id="KW-0472">Membrane</keyword>
<gene>
    <name evidence="4" type="ORF">M9Y10_001181</name>
</gene>
<keyword evidence="1" id="KW-0175">Coiled coil</keyword>
<evidence type="ECO:0008006" key="6">
    <source>
        <dbReference type="Google" id="ProtNLM"/>
    </source>
</evidence>
<organism evidence="4 5">
    <name type="scientific">Tritrichomonas musculus</name>
    <dbReference type="NCBI Taxonomy" id="1915356"/>
    <lineage>
        <taxon>Eukaryota</taxon>
        <taxon>Metamonada</taxon>
        <taxon>Parabasalia</taxon>
        <taxon>Tritrichomonadida</taxon>
        <taxon>Tritrichomonadidae</taxon>
        <taxon>Tritrichomonas</taxon>
    </lineage>
</organism>
<comment type="caution">
    <text evidence="4">The sequence shown here is derived from an EMBL/GenBank/DDBJ whole genome shotgun (WGS) entry which is preliminary data.</text>
</comment>
<keyword evidence="5" id="KW-1185">Reference proteome</keyword>
<keyword evidence="2" id="KW-0812">Transmembrane</keyword>
<keyword evidence="3" id="KW-0732">Signal</keyword>
<evidence type="ECO:0000313" key="5">
    <source>
        <dbReference type="Proteomes" id="UP001470230"/>
    </source>
</evidence>
<protein>
    <recommendedName>
        <fullName evidence="6">Signal sequence receptor subunit alpha</fullName>
    </recommendedName>
</protein>
<evidence type="ECO:0000313" key="4">
    <source>
        <dbReference type="EMBL" id="KAK8898889.1"/>
    </source>
</evidence>
<dbReference type="Proteomes" id="UP001470230">
    <property type="component" value="Unassembled WGS sequence"/>
</dbReference>
<evidence type="ECO:0000256" key="1">
    <source>
        <dbReference type="SAM" id="Coils"/>
    </source>
</evidence>
<accession>A0ABR2L6B3</accession>
<proteinExistence type="predicted"/>
<feature type="transmembrane region" description="Helical" evidence="2">
    <location>
        <begin position="170"/>
        <end position="187"/>
    </location>
</feature>
<evidence type="ECO:0000256" key="3">
    <source>
        <dbReference type="SAM" id="SignalP"/>
    </source>
</evidence>
<evidence type="ECO:0000256" key="2">
    <source>
        <dbReference type="SAM" id="Phobius"/>
    </source>
</evidence>
<sequence length="220" mass="26083">MFVVTFIFIGFVRTETHAEVQEIILGNWFVTSRQLSPEETPNLENIQYYYLRSTPTNHKTIITASLYKSKEDDISILHNYTLTFSQNSKGKFVLSEYFNKKNNKIATFDFSPVLPPHISSVGDWGLNKSFNALFVTNKIAQLTIFEKQKWTVYTFDKEEDYEPETFLDKYYQLIMMGIAFFLAYIVSKKVQKWQIEKKQKEVEEILKEQKRQARKEKKHK</sequence>
<reference evidence="4 5" key="1">
    <citation type="submission" date="2024-04" db="EMBL/GenBank/DDBJ databases">
        <title>Tritrichomonas musculus Genome.</title>
        <authorList>
            <person name="Alves-Ferreira E."/>
            <person name="Grigg M."/>
            <person name="Lorenzi H."/>
            <person name="Galac M."/>
        </authorList>
    </citation>
    <scope>NUCLEOTIDE SEQUENCE [LARGE SCALE GENOMIC DNA]</scope>
    <source>
        <strain evidence="4 5">EAF2021</strain>
    </source>
</reference>
<dbReference type="EMBL" id="JAPFFF010000001">
    <property type="protein sequence ID" value="KAK8898889.1"/>
    <property type="molecule type" value="Genomic_DNA"/>
</dbReference>
<keyword evidence="2" id="KW-1133">Transmembrane helix</keyword>
<name>A0ABR2L6B3_9EUKA</name>
<feature type="signal peptide" evidence="3">
    <location>
        <begin position="1"/>
        <end position="18"/>
    </location>
</feature>
<feature type="coiled-coil region" evidence="1">
    <location>
        <begin position="188"/>
        <end position="219"/>
    </location>
</feature>